<evidence type="ECO:0000256" key="2">
    <source>
        <dbReference type="ARBA" id="ARBA00022723"/>
    </source>
</evidence>
<keyword evidence="2" id="KW-0479">Metal-binding</keyword>
<proteinExistence type="inferred from homology"/>
<dbReference type="GO" id="GO:0051213">
    <property type="term" value="F:dioxygenase activity"/>
    <property type="evidence" value="ECO:0007669"/>
    <property type="project" value="UniProtKB-KW"/>
</dbReference>
<feature type="domain" description="TauD/TfdA-like" evidence="6">
    <location>
        <begin position="6"/>
        <end position="283"/>
    </location>
</feature>
<protein>
    <submittedName>
        <fullName evidence="7">Alpha-ketoglutarate-dependent 2,4-dichlorophenoxyacetate dioxygenase</fullName>
    </submittedName>
</protein>
<comment type="similarity">
    <text evidence="1">Belongs to the TfdA dioxygenase family.</text>
</comment>
<dbReference type="InterPro" id="IPR051178">
    <property type="entry name" value="TfdA_dioxygenase"/>
</dbReference>
<evidence type="ECO:0000256" key="5">
    <source>
        <dbReference type="ARBA" id="ARBA00023004"/>
    </source>
</evidence>
<organism evidence="7 8">
    <name type="scientific">Colletotrichum trifolii</name>
    <dbReference type="NCBI Taxonomy" id="5466"/>
    <lineage>
        <taxon>Eukaryota</taxon>
        <taxon>Fungi</taxon>
        <taxon>Dikarya</taxon>
        <taxon>Ascomycota</taxon>
        <taxon>Pezizomycotina</taxon>
        <taxon>Sordariomycetes</taxon>
        <taxon>Hypocreomycetidae</taxon>
        <taxon>Glomerellales</taxon>
        <taxon>Glomerellaceae</taxon>
        <taxon>Colletotrichum</taxon>
        <taxon>Colletotrichum orbiculare species complex</taxon>
    </lineage>
</organism>
<keyword evidence="3 7" id="KW-0223">Dioxygenase</keyword>
<dbReference type="PANTHER" id="PTHR43779:SF3">
    <property type="entry name" value="(3R)-3-[(CARBOXYMETHYL)AMINO]FATTY ACID OXYGENASE_DECARBOXYLASE"/>
    <property type="match status" value="1"/>
</dbReference>
<sequence length="318" mass="35090">MTLTFELLHPTFAATVRGVDFSKPLSDDVVQQIQAAIAKYGVLVFPSTGLDDESHVAFAARFGELERRKDTGGASRLKLPELTDQGNIDADGNVISSADPRAQISKGNTLFHVDSSFNARRASYSILLAHEIPPRGAGGNTDFADTRAAWDDLPDSWKTDLLGRDYVAGHSFWHSRKTACPGFFSKLDTARHPMSRHRVAQRHAPSGRMNLFVPSHCHHIDGLDEAGGREKLRFLYGHATQDKYVVSVPWRNAGDLVMWDNTCTLHRGTPVAGSHRRDMRRATVLDGGTEAWGLNDEVERDFAFAPEVMAHVFQSLAG</sequence>
<gene>
    <name evidence="7" type="primary">tfdA</name>
    <name evidence="7" type="ORF">CTRI78_v011305</name>
</gene>
<dbReference type="GO" id="GO:0046872">
    <property type="term" value="F:metal ion binding"/>
    <property type="evidence" value="ECO:0007669"/>
    <property type="project" value="UniProtKB-KW"/>
</dbReference>
<dbReference type="AlphaFoldDB" id="A0A4R8QCI5"/>
<dbReference type="Pfam" id="PF02668">
    <property type="entry name" value="TauD"/>
    <property type="match status" value="1"/>
</dbReference>
<dbReference type="Gene3D" id="3.60.130.10">
    <property type="entry name" value="Clavaminate synthase-like"/>
    <property type="match status" value="1"/>
</dbReference>
<keyword evidence="5" id="KW-0408">Iron</keyword>
<evidence type="ECO:0000313" key="7">
    <source>
        <dbReference type="EMBL" id="TDZ36451.1"/>
    </source>
</evidence>
<dbReference type="SUPFAM" id="SSF51197">
    <property type="entry name" value="Clavaminate synthase-like"/>
    <property type="match status" value="1"/>
</dbReference>
<evidence type="ECO:0000313" key="8">
    <source>
        <dbReference type="Proteomes" id="UP000295703"/>
    </source>
</evidence>
<dbReference type="PANTHER" id="PTHR43779">
    <property type="entry name" value="DIOXYGENASE RV0097-RELATED"/>
    <property type="match status" value="1"/>
</dbReference>
<evidence type="ECO:0000256" key="4">
    <source>
        <dbReference type="ARBA" id="ARBA00023002"/>
    </source>
</evidence>
<accession>A0A4R8QCI5</accession>
<reference evidence="7 8" key="1">
    <citation type="submission" date="2018-12" db="EMBL/GenBank/DDBJ databases">
        <title>Genome sequence and assembly of Colletotrichum trifolii.</title>
        <authorList>
            <person name="Gan P."/>
            <person name="Shirasu K."/>
        </authorList>
    </citation>
    <scope>NUCLEOTIDE SEQUENCE [LARGE SCALE GENOMIC DNA]</scope>
    <source>
        <strain evidence="7 8">543-2</strain>
    </source>
</reference>
<dbReference type="InterPro" id="IPR042098">
    <property type="entry name" value="TauD-like_sf"/>
</dbReference>
<dbReference type="STRING" id="5466.A0A4R8QCI5"/>
<dbReference type="EMBL" id="RYZW01000265">
    <property type="protein sequence ID" value="TDZ36451.1"/>
    <property type="molecule type" value="Genomic_DNA"/>
</dbReference>
<name>A0A4R8QCI5_COLTR</name>
<keyword evidence="4" id="KW-0560">Oxidoreductase</keyword>
<dbReference type="Proteomes" id="UP000295703">
    <property type="component" value="Unassembled WGS sequence"/>
</dbReference>
<evidence type="ECO:0000256" key="1">
    <source>
        <dbReference type="ARBA" id="ARBA00005896"/>
    </source>
</evidence>
<evidence type="ECO:0000256" key="3">
    <source>
        <dbReference type="ARBA" id="ARBA00022964"/>
    </source>
</evidence>
<evidence type="ECO:0000259" key="6">
    <source>
        <dbReference type="Pfam" id="PF02668"/>
    </source>
</evidence>
<comment type="caution">
    <text evidence="7">The sequence shown here is derived from an EMBL/GenBank/DDBJ whole genome shotgun (WGS) entry which is preliminary data.</text>
</comment>
<keyword evidence="8" id="KW-1185">Reference proteome</keyword>
<dbReference type="InterPro" id="IPR003819">
    <property type="entry name" value="TauD/TfdA-like"/>
</dbReference>